<evidence type="ECO:0000313" key="1">
    <source>
        <dbReference type="EMBL" id="RQO95176.1"/>
    </source>
</evidence>
<name>A0A3N7FGD4_POPTR</name>
<dbReference type="InParanoid" id="A0A3N7FGD4"/>
<dbReference type="AlphaFoldDB" id="A0A3N7FGD4"/>
<dbReference type="EMBL" id="KZ623552">
    <property type="protein sequence ID" value="RQO95176.1"/>
    <property type="molecule type" value="Genomic_DNA"/>
</dbReference>
<reference evidence="1" key="2">
    <citation type="submission" date="2017-07" db="EMBL/GenBank/DDBJ databases">
        <title>WGS assembly of Populus trichocarpa.</title>
        <authorList>
            <person name="Tuskan G."/>
            <person name="Difazio S."/>
            <person name="Jansson S."/>
            <person name="Bohlmann J."/>
            <person name="Grigoriev I."/>
            <person name="Hellsten U."/>
            <person name="Putnam N."/>
            <person name="Ralph S."/>
            <person name="Rombauts S."/>
            <person name="Salamov A."/>
            <person name="Schein J."/>
            <person name="Sterck L."/>
            <person name="Aerts A."/>
            <person name="Bhalerao R."/>
            <person name="Bhalerao R."/>
            <person name="Blaudez D."/>
            <person name="Boerjan W."/>
            <person name="Brun A."/>
            <person name="Brunner A."/>
            <person name="Busov V."/>
            <person name="Campbell M."/>
            <person name="Carlson J."/>
            <person name="Chalot M."/>
            <person name="Chapman J."/>
            <person name="Chen G."/>
            <person name="Cooper D."/>
            <person name="Coutinho P."/>
            <person name="Couturier J."/>
            <person name="Covert S."/>
            <person name="Cronk Q."/>
            <person name="Cunningham R."/>
            <person name="Davis J."/>
            <person name="Degroeve S."/>
            <person name="Dejardin A."/>
            <person name="Depamphilis C."/>
            <person name="Detter J."/>
            <person name="Dirks B."/>
            <person name="Dubchak I."/>
            <person name="Duplessis S."/>
            <person name="Ehlting J."/>
            <person name="Ellis B."/>
            <person name="Gendler K."/>
            <person name="Goodstein D."/>
            <person name="Gribskov M."/>
            <person name="Grimwood J."/>
            <person name="Groover A."/>
            <person name="Gunter L."/>
            <person name="Hamberger B."/>
            <person name="Heinze B."/>
            <person name="Helariutta Y."/>
            <person name="Henrissat B."/>
            <person name="Holligan D."/>
            <person name="Holt R."/>
            <person name="Huang W."/>
            <person name="Islam-Faridi N."/>
            <person name="Jones S."/>
            <person name="Jones-Rhoades M."/>
            <person name="Jorgensen R."/>
            <person name="Joshi C."/>
            <person name="Kangasjarvi J."/>
            <person name="Karlsson J."/>
            <person name="Kelleher C."/>
            <person name="Kirkpatrick R."/>
            <person name="Kirst M."/>
            <person name="Kohler A."/>
            <person name="Kalluri U."/>
            <person name="Larimer F."/>
            <person name="Leebens-Mack J."/>
            <person name="Leple J."/>
            <person name="Locascio P."/>
            <person name="Lou Y."/>
            <person name="Lucas S."/>
            <person name="Martin F."/>
            <person name="Montanini B."/>
            <person name="Napoli C."/>
            <person name="Nelson D."/>
            <person name="Nelson C."/>
            <person name="Nieminen K."/>
            <person name="Nilsson O."/>
            <person name="Pereda V."/>
            <person name="Peter G."/>
            <person name="Philippe R."/>
            <person name="Pilate G."/>
            <person name="Poliakov A."/>
            <person name="Razumovskaya J."/>
            <person name="Richardson P."/>
            <person name="Rinaldi C."/>
            <person name="Ritland K."/>
            <person name="Rouze P."/>
            <person name="Ryaboy D."/>
            <person name="Schmutz J."/>
            <person name="Schrader J."/>
            <person name="Segerman B."/>
            <person name="Shin H."/>
            <person name="Siddiqui A."/>
            <person name="Sterky F."/>
            <person name="Terry A."/>
            <person name="Tsai C."/>
            <person name="Uberbacher E."/>
            <person name="Unneberg P."/>
            <person name="Vahala J."/>
            <person name="Wall K."/>
            <person name="Wessler S."/>
            <person name="Yang G."/>
            <person name="Yin T."/>
            <person name="Douglas C."/>
            <person name="Marra M."/>
            <person name="Sandberg G."/>
            <person name="Van De Peer Y."/>
            <person name="Rokhsar D."/>
        </authorList>
    </citation>
    <scope>NUCLEOTIDE SEQUENCE</scope>
    <source>
        <strain evidence="1">Nisqually-1</strain>
    </source>
</reference>
<protein>
    <submittedName>
        <fullName evidence="1">Uncharacterized protein</fullName>
    </submittedName>
</protein>
<proteinExistence type="predicted"/>
<gene>
    <name evidence="1" type="ORF">POPTR_T150001</name>
</gene>
<organism evidence="1">
    <name type="scientific">Populus trichocarpa</name>
    <name type="common">Western balsam poplar</name>
    <name type="synonym">Populus balsamifera subsp. trichocarpa</name>
    <dbReference type="NCBI Taxonomy" id="3694"/>
    <lineage>
        <taxon>Eukaryota</taxon>
        <taxon>Viridiplantae</taxon>
        <taxon>Streptophyta</taxon>
        <taxon>Embryophyta</taxon>
        <taxon>Tracheophyta</taxon>
        <taxon>Spermatophyta</taxon>
        <taxon>Magnoliopsida</taxon>
        <taxon>eudicotyledons</taxon>
        <taxon>Gunneridae</taxon>
        <taxon>Pentapetalae</taxon>
        <taxon>rosids</taxon>
        <taxon>fabids</taxon>
        <taxon>Malpighiales</taxon>
        <taxon>Salicaceae</taxon>
        <taxon>Saliceae</taxon>
        <taxon>Populus</taxon>
    </lineage>
</organism>
<accession>A0A3N7FGD4</accession>
<sequence length="85" mass="9858">MMSRPINTERIILVTVSKHLLVDGRKLFKHAWCCRSLEVCGGSVLRWTWLSAFGYLCNADHFFFFFFCLRCLVFKSTTLSSVVES</sequence>
<reference evidence="1" key="1">
    <citation type="journal article" date="2006" name="Science">
        <title>The genome of black cottonwood, Populus trichocarpa (Torr. &amp; Gray).</title>
        <authorList>
            <person name="Tuskan G.A."/>
            <person name="Difazio S."/>
            <person name="Jansson S."/>
            <person name="Bohlmann J."/>
            <person name="Grigoriev I."/>
            <person name="Hellsten U."/>
            <person name="Putnam N."/>
            <person name="Ralph S."/>
            <person name="Rombauts S."/>
            <person name="Salamov A."/>
            <person name="Schein J."/>
            <person name="Sterck L."/>
            <person name="Aerts A."/>
            <person name="Bhalerao R.R."/>
            <person name="Bhalerao R.P."/>
            <person name="Blaudez D."/>
            <person name="Boerjan W."/>
            <person name="Brun A."/>
            <person name="Brunner A."/>
            <person name="Busov V."/>
            <person name="Campbell M."/>
            <person name="Carlson J."/>
            <person name="Chalot M."/>
            <person name="Chapman J."/>
            <person name="Chen G.L."/>
            <person name="Cooper D."/>
            <person name="Coutinho P.M."/>
            <person name="Couturier J."/>
            <person name="Covert S."/>
            <person name="Cronk Q."/>
            <person name="Cunningham R."/>
            <person name="Davis J."/>
            <person name="Degroeve S."/>
            <person name="Dejardin A."/>
            <person name="Depamphilis C."/>
            <person name="Detter J."/>
            <person name="Dirks B."/>
            <person name="Dubchak I."/>
            <person name="Duplessis S."/>
            <person name="Ehlting J."/>
            <person name="Ellis B."/>
            <person name="Gendler K."/>
            <person name="Goodstein D."/>
            <person name="Gribskov M."/>
            <person name="Grimwood J."/>
            <person name="Groover A."/>
            <person name="Gunter L."/>
            <person name="Hamberger B."/>
            <person name="Heinze B."/>
            <person name="Helariutta Y."/>
            <person name="Henrissat B."/>
            <person name="Holligan D."/>
            <person name="Holt R."/>
            <person name="Huang W."/>
            <person name="Islam-Faridi N."/>
            <person name="Jones S."/>
            <person name="Jones-Rhoades M."/>
            <person name="Jorgensen R."/>
            <person name="Joshi C."/>
            <person name="Kangasjarvi J."/>
            <person name="Karlsson J."/>
            <person name="Kelleher C."/>
            <person name="Kirkpatrick R."/>
            <person name="Kirst M."/>
            <person name="Kohler A."/>
            <person name="Kalluri U."/>
            <person name="Larimer F."/>
            <person name="Leebens-Mack J."/>
            <person name="Leple J.C."/>
            <person name="Locascio P."/>
            <person name="Lou Y."/>
            <person name="Lucas S."/>
            <person name="Martin F."/>
            <person name="Montanini B."/>
            <person name="Napoli C."/>
            <person name="Nelson D.R."/>
            <person name="Nelson C."/>
            <person name="Nieminen K."/>
            <person name="Nilsson O."/>
            <person name="Pereda V."/>
            <person name="Peter G."/>
            <person name="Philippe R."/>
            <person name="Pilate G."/>
            <person name="Poliakov A."/>
            <person name="Razumovskaya J."/>
            <person name="Richardson P."/>
            <person name="Rinaldi C."/>
            <person name="Ritland K."/>
            <person name="Rouze P."/>
            <person name="Ryaboy D."/>
            <person name="Schmutz J."/>
            <person name="Schrader J."/>
            <person name="Segerman B."/>
            <person name="Shin H."/>
            <person name="Siddiqui A."/>
            <person name="Sterky F."/>
            <person name="Terry A."/>
            <person name="Tsai C.J."/>
            <person name="Uberbacher E."/>
            <person name="Unneberg P."/>
            <person name="Vahala J."/>
            <person name="Wall K."/>
            <person name="Wessler S."/>
            <person name="Yang G."/>
            <person name="Yin T."/>
            <person name="Douglas C."/>
            <person name="Marra M."/>
            <person name="Sandberg G."/>
            <person name="Van de Peer Y."/>
            <person name="Rokhsar D."/>
        </authorList>
    </citation>
    <scope>NUCLEOTIDE SEQUENCE [LARGE SCALE GENOMIC DNA]</scope>
    <source>
        <strain evidence="1">Nisqually-1</strain>
    </source>
</reference>